<dbReference type="SUPFAM" id="SSF144232">
    <property type="entry name" value="HIT/MYND zinc finger-like"/>
    <property type="match status" value="1"/>
</dbReference>
<dbReference type="OrthoDB" id="4088682at2759"/>
<sequence>MEYGKYSCPRCRQLYCSLACYKSKAHQMCSTSFYCDNAQDATRAAITEVESPELSPSEKRRLLELVNEYEIEAQERPLGDFEGLVKRASELKSQSAEVACPHDDAEDEQQSSDEREPERWRQDLEHRLTDLDLESAEFEEIWTRLTLREQADFIRLAHEHERHADEEL</sequence>
<dbReference type="Proteomes" id="UP000094385">
    <property type="component" value="Unassembled WGS sequence"/>
</dbReference>
<evidence type="ECO:0000313" key="4">
    <source>
        <dbReference type="EMBL" id="ODQ71504.1"/>
    </source>
</evidence>
<keyword evidence="1" id="KW-0862">Zinc</keyword>
<dbReference type="Pfam" id="PF04438">
    <property type="entry name" value="zf-HIT"/>
    <property type="match status" value="1"/>
</dbReference>
<dbReference type="GO" id="GO:0008270">
    <property type="term" value="F:zinc ion binding"/>
    <property type="evidence" value="ECO:0007669"/>
    <property type="project" value="UniProtKB-UniRule"/>
</dbReference>
<evidence type="ECO:0000256" key="1">
    <source>
        <dbReference type="PROSITE-ProRule" id="PRU00453"/>
    </source>
</evidence>
<evidence type="ECO:0000256" key="2">
    <source>
        <dbReference type="SAM" id="MobiDB-lite"/>
    </source>
</evidence>
<keyword evidence="1" id="KW-0863">Zinc-finger</keyword>
<dbReference type="InterPro" id="IPR007529">
    <property type="entry name" value="Znf_HIT"/>
</dbReference>
<feature type="domain" description="HIT-type" evidence="3">
    <location>
        <begin position="1"/>
        <end position="35"/>
    </location>
</feature>
<name>A0A1E3Q1X0_LIPST</name>
<feature type="region of interest" description="Disordered" evidence="2">
    <location>
        <begin position="95"/>
        <end position="123"/>
    </location>
</feature>
<dbReference type="InterPro" id="IPR039646">
    <property type="entry name" value="ZNHIT2"/>
</dbReference>
<dbReference type="EMBL" id="KV454297">
    <property type="protein sequence ID" value="ODQ71504.1"/>
    <property type="molecule type" value="Genomic_DNA"/>
</dbReference>
<dbReference type="PANTHER" id="PTHR15555:SF0">
    <property type="entry name" value="ZINC FINGER HIT DOMAIN-CONTAINING PROTEIN 2"/>
    <property type="match status" value="1"/>
</dbReference>
<evidence type="ECO:0000313" key="5">
    <source>
        <dbReference type="Proteomes" id="UP000094385"/>
    </source>
</evidence>
<dbReference type="CDD" id="cd23024">
    <property type="entry name" value="zf-HIT_ZNHIT2-3"/>
    <property type="match status" value="1"/>
</dbReference>
<evidence type="ECO:0000259" key="3">
    <source>
        <dbReference type="PROSITE" id="PS51083"/>
    </source>
</evidence>
<dbReference type="Gene3D" id="3.30.60.190">
    <property type="match status" value="1"/>
</dbReference>
<reference evidence="4 5" key="1">
    <citation type="journal article" date="2016" name="Proc. Natl. Acad. Sci. U.S.A.">
        <title>Comparative genomics of biotechnologically important yeasts.</title>
        <authorList>
            <person name="Riley R."/>
            <person name="Haridas S."/>
            <person name="Wolfe K.H."/>
            <person name="Lopes M.R."/>
            <person name="Hittinger C.T."/>
            <person name="Goeker M."/>
            <person name="Salamov A.A."/>
            <person name="Wisecaver J.H."/>
            <person name="Long T.M."/>
            <person name="Calvey C.H."/>
            <person name="Aerts A.L."/>
            <person name="Barry K.W."/>
            <person name="Choi C."/>
            <person name="Clum A."/>
            <person name="Coughlan A.Y."/>
            <person name="Deshpande S."/>
            <person name="Douglass A.P."/>
            <person name="Hanson S.J."/>
            <person name="Klenk H.-P."/>
            <person name="LaButti K.M."/>
            <person name="Lapidus A."/>
            <person name="Lindquist E.A."/>
            <person name="Lipzen A.M."/>
            <person name="Meier-Kolthoff J.P."/>
            <person name="Ohm R.A."/>
            <person name="Otillar R.P."/>
            <person name="Pangilinan J.L."/>
            <person name="Peng Y."/>
            <person name="Rokas A."/>
            <person name="Rosa C.A."/>
            <person name="Scheuner C."/>
            <person name="Sibirny A.A."/>
            <person name="Slot J.C."/>
            <person name="Stielow J.B."/>
            <person name="Sun H."/>
            <person name="Kurtzman C.P."/>
            <person name="Blackwell M."/>
            <person name="Grigoriev I.V."/>
            <person name="Jeffries T.W."/>
        </authorList>
    </citation>
    <scope>NUCLEOTIDE SEQUENCE [LARGE SCALE GENOMIC DNA]</scope>
    <source>
        <strain evidence="4 5">NRRL Y-11557</strain>
    </source>
</reference>
<dbReference type="AlphaFoldDB" id="A0A1E3Q1X0"/>
<proteinExistence type="predicted"/>
<dbReference type="PANTHER" id="PTHR15555">
    <property type="entry name" value="ZINC FINGER HIT DOMAIN CONTAINING PROTEIN 2 PROTEIN FON -RELATED"/>
    <property type="match status" value="1"/>
</dbReference>
<protein>
    <recommendedName>
        <fullName evidence="3">HIT-type domain-containing protein</fullName>
    </recommendedName>
</protein>
<keyword evidence="1" id="KW-0479">Metal-binding</keyword>
<gene>
    <name evidence="4" type="ORF">LIPSTDRAFT_73202</name>
</gene>
<accession>A0A1E3Q1X0</accession>
<dbReference type="PROSITE" id="PS51083">
    <property type="entry name" value="ZF_HIT"/>
    <property type="match status" value="1"/>
</dbReference>
<dbReference type="STRING" id="675824.A0A1E3Q1X0"/>
<feature type="compositionally biased region" description="Basic and acidic residues" evidence="2">
    <location>
        <begin position="112"/>
        <end position="123"/>
    </location>
</feature>
<keyword evidence="5" id="KW-1185">Reference proteome</keyword>
<organism evidence="4 5">
    <name type="scientific">Lipomyces starkeyi NRRL Y-11557</name>
    <dbReference type="NCBI Taxonomy" id="675824"/>
    <lineage>
        <taxon>Eukaryota</taxon>
        <taxon>Fungi</taxon>
        <taxon>Dikarya</taxon>
        <taxon>Ascomycota</taxon>
        <taxon>Saccharomycotina</taxon>
        <taxon>Lipomycetes</taxon>
        <taxon>Lipomycetales</taxon>
        <taxon>Lipomycetaceae</taxon>
        <taxon>Lipomyces</taxon>
    </lineage>
</organism>